<dbReference type="InParanoid" id="E3MHU6"/>
<feature type="region of interest" description="Disordered" evidence="1">
    <location>
        <begin position="57"/>
        <end position="109"/>
    </location>
</feature>
<name>E3MHU6_CAERE</name>
<dbReference type="OrthoDB" id="5839858at2759"/>
<dbReference type="EMBL" id="DS268446">
    <property type="protein sequence ID" value="EFP02249.1"/>
    <property type="molecule type" value="Genomic_DNA"/>
</dbReference>
<dbReference type="eggNOG" id="KOG0340">
    <property type="taxonomic scope" value="Eukaryota"/>
</dbReference>
<accession>E3MHU6</accession>
<feature type="compositionally biased region" description="Basic and acidic residues" evidence="1">
    <location>
        <begin position="88"/>
        <end position="97"/>
    </location>
</feature>
<evidence type="ECO:0000313" key="3">
    <source>
        <dbReference type="Proteomes" id="UP000008281"/>
    </source>
</evidence>
<protein>
    <submittedName>
        <fullName evidence="2">Uncharacterized protein</fullName>
    </submittedName>
</protein>
<sequence length="109" mass="12941">MYFTQFLYAFQVNAKHVTKYVTQVLVAKKEAELKLENQKFGEKKEINKRKELLMSGMSEDDVDRHLENMKTKRVTSSKRKLDKISGQLERRNEVKKGEKTKKKPKIEKH</sequence>
<dbReference type="AlphaFoldDB" id="E3MHU6"/>
<organism evidence="3">
    <name type="scientific">Caenorhabditis remanei</name>
    <name type="common">Caenorhabditis vulgaris</name>
    <dbReference type="NCBI Taxonomy" id="31234"/>
    <lineage>
        <taxon>Eukaryota</taxon>
        <taxon>Metazoa</taxon>
        <taxon>Ecdysozoa</taxon>
        <taxon>Nematoda</taxon>
        <taxon>Chromadorea</taxon>
        <taxon>Rhabditida</taxon>
        <taxon>Rhabditina</taxon>
        <taxon>Rhabditomorpha</taxon>
        <taxon>Rhabditoidea</taxon>
        <taxon>Rhabditidae</taxon>
        <taxon>Peloderinae</taxon>
        <taxon>Caenorhabditis</taxon>
    </lineage>
</organism>
<feature type="compositionally biased region" description="Basic residues" evidence="1">
    <location>
        <begin position="98"/>
        <end position="109"/>
    </location>
</feature>
<keyword evidence="3" id="KW-1185">Reference proteome</keyword>
<dbReference type="HOGENOM" id="CLU_174253_0_0_1"/>
<evidence type="ECO:0000313" key="2">
    <source>
        <dbReference type="EMBL" id="EFP02249.1"/>
    </source>
</evidence>
<dbReference type="Proteomes" id="UP000008281">
    <property type="component" value="Unassembled WGS sequence"/>
</dbReference>
<gene>
    <name evidence="2" type="ORF">CRE_25007</name>
</gene>
<feature type="compositionally biased region" description="Basic residues" evidence="1">
    <location>
        <begin position="71"/>
        <end position="81"/>
    </location>
</feature>
<proteinExistence type="predicted"/>
<reference evidence="2" key="1">
    <citation type="submission" date="2007-07" db="EMBL/GenBank/DDBJ databases">
        <title>PCAP assembly of the Caenorhabditis remanei genome.</title>
        <authorList>
            <consortium name="The Caenorhabditis remanei Sequencing Consortium"/>
            <person name="Wilson R.K."/>
        </authorList>
    </citation>
    <scope>NUCLEOTIDE SEQUENCE [LARGE SCALE GENOMIC DNA]</scope>
    <source>
        <strain evidence="2">PB4641</strain>
    </source>
</reference>
<evidence type="ECO:0000256" key="1">
    <source>
        <dbReference type="SAM" id="MobiDB-lite"/>
    </source>
</evidence>
<dbReference type="STRING" id="31234.E3MHU6"/>